<gene>
    <name evidence="3" type="ORF">B0T26DRAFT_669499</name>
</gene>
<feature type="compositionally biased region" description="Basic and acidic residues" evidence="1">
    <location>
        <begin position="30"/>
        <end position="41"/>
    </location>
</feature>
<protein>
    <submittedName>
        <fullName evidence="3">Uncharacterized protein</fullName>
    </submittedName>
</protein>
<accession>A0AA40BF24</accession>
<feature type="transmembrane region" description="Helical" evidence="2">
    <location>
        <begin position="88"/>
        <end position="106"/>
    </location>
</feature>
<dbReference type="EMBL" id="JAUIRO010000001">
    <property type="protein sequence ID" value="KAK0733047.1"/>
    <property type="molecule type" value="Genomic_DNA"/>
</dbReference>
<keyword evidence="2" id="KW-0812">Transmembrane</keyword>
<evidence type="ECO:0000256" key="1">
    <source>
        <dbReference type="SAM" id="MobiDB-lite"/>
    </source>
</evidence>
<keyword evidence="4" id="KW-1185">Reference proteome</keyword>
<evidence type="ECO:0000256" key="2">
    <source>
        <dbReference type="SAM" id="Phobius"/>
    </source>
</evidence>
<dbReference type="AlphaFoldDB" id="A0AA40BF24"/>
<dbReference type="RefSeq" id="XP_060301924.1">
    <property type="nucleotide sequence ID" value="XM_060439058.1"/>
</dbReference>
<organism evidence="3 4">
    <name type="scientific">Lasiosphaeria miniovina</name>
    <dbReference type="NCBI Taxonomy" id="1954250"/>
    <lineage>
        <taxon>Eukaryota</taxon>
        <taxon>Fungi</taxon>
        <taxon>Dikarya</taxon>
        <taxon>Ascomycota</taxon>
        <taxon>Pezizomycotina</taxon>
        <taxon>Sordariomycetes</taxon>
        <taxon>Sordariomycetidae</taxon>
        <taxon>Sordariales</taxon>
        <taxon>Lasiosphaeriaceae</taxon>
        <taxon>Lasiosphaeria</taxon>
    </lineage>
</organism>
<evidence type="ECO:0000313" key="3">
    <source>
        <dbReference type="EMBL" id="KAK0733047.1"/>
    </source>
</evidence>
<feature type="transmembrane region" description="Helical" evidence="2">
    <location>
        <begin position="62"/>
        <end position="82"/>
    </location>
</feature>
<name>A0AA40BF24_9PEZI</name>
<dbReference type="GeneID" id="85322328"/>
<evidence type="ECO:0000313" key="4">
    <source>
        <dbReference type="Proteomes" id="UP001172101"/>
    </source>
</evidence>
<keyword evidence="2" id="KW-1133">Transmembrane helix</keyword>
<keyword evidence="2" id="KW-0472">Membrane</keyword>
<reference evidence="3" key="1">
    <citation type="submission" date="2023-06" db="EMBL/GenBank/DDBJ databases">
        <title>Genome-scale phylogeny and comparative genomics of the fungal order Sordariales.</title>
        <authorList>
            <consortium name="Lawrence Berkeley National Laboratory"/>
            <person name="Hensen N."/>
            <person name="Bonometti L."/>
            <person name="Westerberg I."/>
            <person name="Brannstrom I.O."/>
            <person name="Guillou S."/>
            <person name="Cros-Aarteil S."/>
            <person name="Calhoun S."/>
            <person name="Haridas S."/>
            <person name="Kuo A."/>
            <person name="Mondo S."/>
            <person name="Pangilinan J."/>
            <person name="Riley R."/>
            <person name="LaButti K."/>
            <person name="Andreopoulos B."/>
            <person name="Lipzen A."/>
            <person name="Chen C."/>
            <person name="Yanf M."/>
            <person name="Daum C."/>
            <person name="Ng V."/>
            <person name="Clum A."/>
            <person name="Steindorff A."/>
            <person name="Ohm R."/>
            <person name="Martin F."/>
            <person name="Silar P."/>
            <person name="Natvig D."/>
            <person name="Lalanne C."/>
            <person name="Gautier V."/>
            <person name="Ament-velasquez S.L."/>
            <person name="Kruys A."/>
            <person name="Hutchinson M.I."/>
            <person name="Powell A.J."/>
            <person name="Barry K."/>
            <person name="Miller A.N."/>
            <person name="Grigoriev I.V."/>
            <person name="Debuchy R."/>
            <person name="Gladieux P."/>
            <person name="Thoren M.H."/>
            <person name="Johannesson H."/>
        </authorList>
    </citation>
    <scope>NUCLEOTIDE SEQUENCE</scope>
    <source>
        <strain evidence="3">SMH2392-1A</strain>
    </source>
</reference>
<comment type="caution">
    <text evidence="3">The sequence shown here is derived from an EMBL/GenBank/DDBJ whole genome shotgun (WGS) entry which is preliminary data.</text>
</comment>
<sequence>MTQGPHFPLRASSPGAPDDKGRNARASPQRKGEATKQPARIENEELKREGCHCCKSGCGQAVALLLAVIRLVVGLVAIFSVLLGILSVLLGVLSVLMAWALVVSVWRWDGSLQGMAELIWSIWGY</sequence>
<proteinExistence type="predicted"/>
<dbReference type="Proteomes" id="UP001172101">
    <property type="component" value="Unassembled WGS sequence"/>
</dbReference>
<feature type="region of interest" description="Disordered" evidence="1">
    <location>
        <begin position="1"/>
        <end position="41"/>
    </location>
</feature>